<comment type="catalytic activity">
    <reaction evidence="8">
        <text>DNA(n) + a 2'-deoxyribonucleoside 5'-triphosphate = DNA(n+1) + diphosphate</text>
        <dbReference type="Rhea" id="RHEA:22508"/>
        <dbReference type="Rhea" id="RHEA-COMP:17339"/>
        <dbReference type="Rhea" id="RHEA-COMP:17340"/>
        <dbReference type="ChEBI" id="CHEBI:33019"/>
        <dbReference type="ChEBI" id="CHEBI:61560"/>
        <dbReference type="ChEBI" id="CHEBI:173112"/>
        <dbReference type="EC" id="2.7.7.7"/>
    </reaction>
</comment>
<dbReference type="InterPro" id="IPR003141">
    <property type="entry name" value="Pol/His_phosphatase_N"/>
</dbReference>
<keyword evidence="7" id="KW-0239">DNA-directed DNA polymerase</keyword>
<dbReference type="Gene3D" id="3.20.20.140">
    <property type="entry name" value="Metal-dependent hydrolases"/>
    <property type="match status" value="1"/>
</dbReference>
<dbReference type="Pfam" id="PF02811">
    <property type="entry name" value="PHP"/>
    <property type="match status" value="1"/>
</dbReference>
<dbReference type="GO" id="GO:0003887">
    <property type="term" value="F:DNA-directed DNA polymerase activity"/>
    <property type="evidence" value="ECO:0007669"/>
    <property type="project" value="UniProtKB-KW"/>
</dbReference>
<evidence type="ECO:0000256" key="1">
    <source>
        <dbReference type="ARBA" id="ARBA00004496"/>
    </source>
</evidence>
<dbReference type="EC" id="2.7.7.7" evidence="2"/>
<name>A0A1G2UR22_9BACT</name>
<keyword evidence="5" id="KW-0548">Nucleotidyltransferase</keyword>
<dbReference type="InterPro" id="IPR040982">
    <property type="entry name" value="DNA_pol3_finger"/>
</dbReference>
<dbReference type="CDD" id="cd04485">
    <property type="entry name" value="DnaE_OBF"/>
    <property type="match status" value="1"/>
</dbReference>
<sequence length="1081" mass="122249">MKFTHLHTHSHYSLLQALPKIPELIAAAKKEGMEALALTDNGNMYGAIEFYKECKKADIKPIIGVDVYLASRSRLDKQAGVDKDRFRLVLLCKNEIGYKNLLKLVTTSYLEGFYYKPRIDFEILEKYAEGLVCISSCWSGDISTALRNKNIELADELVQKYKKIFNENLGVDFYIEITKHPELNSHNEHMKALANFAKENNIPIVACHDVYYIMPEDKEAKNTLMAVGQGAPQSDSERGAWDNEDENFSFLSEDEIKKRFEDMPEAIFNNHKITALCNLELELGKWAFPDLKIASGKSYDQELRNLAYDGLEKRGLPKSEEVINRLEYELGVIKTKGYSPYFLVVADLMNYAHEHGILTNIRGSVSGSLVTYAAHITNINPLEYEIPFERFLNPDRPSAPDIDMDFADDRRDEMVEYVKQKYGENKVAQIGTFGTMMARGSVRDTARALGFAYTVGDRIAKLIPMGAQGFPMTITRALSEVPELLELYKKDADTKRVIDMAKKIEGCARHIGVHAAGVVISPTSLTDFTPLQYDPKGEARLNDKVGQGKIITQYDMYSVDENGAGLLKFDFLGLKNLSIIAATLELLKKTKGVEIDLDKMPIDDKKTFEMLARGETEDLFQLNGDGMTRFLVELKPTAIHDINAMVALYRPGPMQFIPDYIARKHDPKKITYLDPALKPILEKTYGILVYQDDLLMMANKLAGYTWGEVDKFRKAVGKKIPEEMEKQREKFIKGCMEHSGWSEKKAKQIWTWIEPFAAYGFNKAHSVSYGRVAYQTAYLKANFPGEYMRAVLSAESGDTEKVAQSIDECKRMGIKILPPDINESYSDFTLVRKEKDELKKEGETIRFGLTTIKNFGEGISHTITAERKEKGKFKSLEDFLIRIQDRNLNKKSLEALIKSGAMDAFGERGSLLANINNLLEYNKESVGNLDQDSLFTPLATSGSYSPIHLSPSEPITIKEKLSWEKELLGLYVSGHPLEQFKEKLANQKITIKKIKESSKENDLIVAGGLISSMRDILTKNGEKMFFVKFVDLTDEIELVVFPRTLQEFSSIFVPDQCIVVKARVSLRNGEKTLIAEKAKKL</sequence>
<dbReference type="PANTHER" id="PTHR32294:SF0">
    <property type="entry name" value="DNA POLYMERASE III SUBUNIT ALPHA"/>
    <property type="match status" value="1"/>
</dbReference>
<dbReference type="GO" id="GO:0003676">
    <property type="term" value="F:nucleic acid binding"/>
    <property type="evidence" value="ECO:0007669"/>
    <property type="project" value="InterPro"/>
</dbReference>
<gene>
    <name evidence="10" type="ORF">A3G46_01145</name>
</gene>
<feature type="domain" description="Polymerase/histidinol phosphatase N-terminal" evidence="9">
    <location>
        <begin position="4"/>
        <end position="71"/>
    </location>
</feature>
<evidence type="ECO:0000313" key="11">
    <source>
        <dbReference type="Proteomes" id="UP000177276"/>
    </source>
</evidence>
<evidence type="ECO:0000256" key="3">
    <source>
        <dbReference type="ARBA" id="ARBA00019114"/>
    </source>
</evidence>
<evidence type="ECO:0000256" key="6">
    <source>
        <dbReference type="ARBA" id="ARBA00022705"/>
    </source>
</evidence>
<dbReference type="Pfam" id="PF01336">
    <property type="entry name" value="tRNA_anti-codon"/>
    <property type="match status" value="1"/>
</dbReference>
<comment type="caution">
    <text evidence="10">The sequence shown here is derived from an EMBL/GenBank/DDBJ whole genome shotgun (WGS) entry which is preliminary data.</text>
</comment>
<evidence type="ECO:0000313" key="10">
    <source>
        <dbReference type="EMBL" id="OHB11849.1"/>
    </source>
</evidence>
<keyword evidence="4" id="KW-0808">Transferase</keyword>
<evidence type="ECO:0000259" key="9">
    <source>
        <dbReference type="SMART" id="SM00481"/>
    </source>
</evidence>
<accession>A0A1G2UR22</accession>
<dbReference type="GO" id="GO:0005737">
    <property type="term" value="C:cytoplasm"/>
    <property type="evidence" value="ECO:0007669"/>
    <property type="project" value="UniProtKB-SubCell"/>
</dbReference>
<evidence type="ECO:0000256" key="4">
    <source>
        <dbReference type="ARBA" id="ARBA00022679"/>
    </source>
</evidence>
<dbReference type="Proteomes" id="UP000177276">
    <property type="component" value="Unassembled WGS sequence"/>
</dbReference>
<reference evidence="10 11" key="1">
    <citation type="journal article" date="2016" name="Nat. Commun.">
        <title>Thousands of microbial genomes shed light on interconnected biogeochemical processes in an aquifer system.</title>
        <authorList>
            <person name="Anantharaman K."/>
            <person name="Brown C.T."/>
            <person name="Hug L.A."/>
            <person name="Sharon I."/>
            <person name="Castelle C.J."/>
            <person name="Probst A.J."/>
            <person name="Thomas B.C."/>
            <person name="Singh A."/>
            <person name="Wilkins M.J."/>
            <person name="Karaoz U."/>
            <person name="Brodie E.L."/>
            <person name="Williams K.H."/>
            <person name="Hubbard S.S."/>
            <person name="Banfield J.F."/>
        </authorList>
    </citation>
    <scope>NUCLEOTIDE SEQUENCE [LARGE SCALE GENOMIC DNA]</scope>
</reference>
<keyword evidence="6" id="KW-0235">DNA replication</keyword>
<dbReference type="GO" id="GO:0008408">
    <property type="term" value="F:3'-5' exonuclease activity"/>
    <property type="evidence" value="ECO:0007669"/>
    <property type="project" value="InterPro"/>
</dbReference>
<dbReference type="SMART" id="SM00481">
    <property type="entry name" value="POLIIIAc"/>
    <property type="match status" value="1"/>
</dbReference>
<dbReference type="InterPro" id="IPR011708">
    <property type="entry name" value="DNA_pol3_alpha_NTPase_dom"/>
</dbReference>
<evidence type="ECO:0000256" key="2">
    <source>
        <dbReference type="ARBA" id="ARBA00012417"/>
    </source>
</evidence>
<dbReference type="InterPro" id="IPR029460">
    <property type="entry name" value="DNAPol_HHH"/>
</dbReference>
<dbReference type="Pfam" id="PF07733">
    <property type="entry name" value="DNA_pol3_alpha"/>
    <property type="match status" value="1"/>
</dbReference>
<dbReference type="PANTHER" id="PTHR32294">
    <property type="entry name" value="DNA POLYMERASE III SUBUNIT ALPHA"/>
    <property type="match status" value="1"/>
</dbReference>
<dbReference type="NCBIfam" id="TIGR00594">
    <property type="entry name" value="polc"/>
    <property type="match status" value="1"/>
</dbReference>
<dbReference type="EMBL" id="MHWS01000021">
    <property type="protein sequence ID" value="OHB11849.1"/>
    <property type="molecule type" value="Genomic_DNA"/>
</dbReference>
<dbReference type="Gene3D" id="1.10.150.870">
    <property type="match status" value="1"/>
</dbReference>
<dbReference type="NCBIfam" id="NF004226">
    <property type="entry name" value="PRK05673.1"/>
    <property type="match status" value="1"/>
</dbReference>
<dbReference type="InterPro" id="IPR004013">
    <property type="entry name" value="PHP_dom"/>
</dbReference>
<evidence type="ECO:0000256" key="5">
    <source>
        <dbReference type="ARBA" id="ARBA00022695"/>
    </source>
</evidence>
<evidence type="ECO:0000256" key="7">
    <source>
        <dbReference type="ARBA" id="ARBA00022932"/>
    </source>
</evidence>
<proteinExistence type="predicted"/>
<dbReference type="AlphaFoldDB" id="A0A1G2UR22"/>
<dbReference type="InterPro" id="IPR016195">
    <property type="entry name" value="Pol/histidinol_Pase-like"/>
</dbReference>
<organism evidence="10 11">
    <name type="scientific">Candidatus Zambryskibacteria bacterium RIFCSPLOWO2_12_FULL_39_16</name>
    <dbReference type="NCBI Taxonomy" id="1802775"/>
    <lineage>
        <taxon>Bacteria</taxon>
        <taxon>Candidatus Zambryskiibacteriota</taxon>
    </lineage>
</organism>
<protein>
    <recommendedName>
        <fullName evidence="3">DNA polymerase III subunit alpha</fullName>
        <ecNumber evidence="2">2.7.7.7</ecNumber>
    </recommendedName>
</protein>
<dbReference type="Gene3D" id="1.10.10.1600">
    <property type="entry name" value="Bacterial DNA polymerase III alpha subunit, thumb domain"/>
    <property type="match status" value="1"/>
</dbReference>
<dbReference type="InterPro" id="IPR004365">
    <property type="entry name" value="NA-bd_OB_tRNA"/>
</dbReference>
<dbReference type="InterPro" id="IPR004805">
    <property type="entry name" value="DnaE2/DnaE/PolC"/>
</dbReference>
<dbReference type="Pfam" id="PF17657">
    <property type="entry name" value="DNA_pol3_finger"/>
    <property type="match status" value="1"/>
</dbReference>
<dbReference type="InterPro" id="IPR041931">
    <property type="entry name" value="DNA_pol3_alpha_thumb_dom"/>
</dbReference>
<evidence type="ECO:0000256" key="8">
    <source>
        <dbReference type="ARBA" id="ARBA00049244"/>
    </source>
</evidence>
<comment type="subcellular location">
    <subcellularLocation>
        <location evidence="1">Cytoplasm</location>
    </subcellularLocation>
</comment>
<dbReference type="Pfam" id="PF14579">
    <property type="entry name" value="HHH_6"/>
    <property type="match status" value="1"/>
</dbReference>
<dbReference type="GO" id="GO:0006260">
    <property type="term" value="P:DNA replication"/>
    <property type="evidence" value="ECO:0007669"/>
    <property type="project" value="UniProtKB-KW"/>
</dbReference>
<dbReference type="SUPFAM" id="SSF89550">
    <property type="entry name" value="PHP domain-like"/>
    <property type="match status" value="1"/>
</dbReference>